<dbReference type="PROSITE" id="PS00370">
    <property type="entry name" value="PEP_ENZYMES_PHOS_SITE"/>
    <property type="match status" value="1"/>
</dbReference>
<dbReference type="SUPFAM" id="SSF52009">
    <property type="entry name" value="Phosphohistidine domain"/>
    <property type="match status" value="1"/>
</dbReference>
<dbReference type="Gene3D" id="3.50.30.10">
    <property type="entry name" value="Phosphohistidine domain"/>
    <property type="match status" value="1"/>
</dbReference>
<keyword evidence="2" id="KW-0547">Nucleotide-binding</keyword>
<comment type="caution">
    <text evidence="5">The sequence shown here is derived from an EMBL/GenBank/DDBJ whole genome shotgun (WGS) entry which is preliminary data.</text>
</comment>
<dbReference type="InterPro" id="IPR018274">
    <property type="entry name" value="PEP_util_AS"/>
</dbReference>
<accession>A0A1F5ZPV4</accession>
<dbReference type="Proteomes" id="UP000177383">
    <property type="component" value="Unassembled WGS sequence"/>
</dbReference>
<evidence type="ECO:0000256" key="1">
    <source>
        <dbReference type="ARBA" id="ARBA00007837"/>
    </source>
</evidence>
<dbReference type="AlphaFoldDB" id="A0A1F5ZPV4"/>
<reference evidence="5 6" key="1">
    <citation type="journal article" date="2016" name="Nat. Commun.">
        <title>Thousands of microbial genomes shed light on interconnected biogeochemical processes in an aquifer system.</title>
        <authorList>
            <person name="Anantharaman K."/>
            <person name="Brown C.T."/>
            <person name="Hug L.A."/>
            <person name="Sharon I."/>
            <person name="Castelle C.J."/>
            <person name="Probst A.J."/>
            <person name="Thomas B.C."/>
            <person name="Singh A."/>
            <person name="Wilkins M.J."/>
            <person name="Karaoz U."/>
            <person name="Brodie E.L."/>
            <person name="Williams K.H."/>
            <person name="Hubbard S.S."/>
            <person name="Banfield J.F."/>
        </authorList>
    </citation>
    <scope>NUCLEOTIDE SEQUENCE [LARGE SCALE GENOMIC DNA]</scope>
</reference>
<organism evidence="5 6">
    <name type="scientific">Candidatus Gottesmanbacteria bacterium RIFCSPHIGHO2_01_FULL_39_10</name>
    <dbReference type="NCBI Taxonomy" id="1798375"/>
    <lineage>
        <taxon>Bacteria</taxon>
        <taxon>Candidatus Gottesmaniibacteriota</taxon>
    </lineage>
</organism>
<evidence type="ECO:0000256" key="2">
    <source>
        <dbReference type="ARBA" id="ARBA00022741"/>
    </source>
</evidence>
<evidence type="ECO:0000259" key="4">
    <source>
        <dbReference type="Pfam" id="PF00391"/>
    </source>
</evidence>
<dbReference type="STRING" id="1798375.A2773_05995"/>
<dbReference type="GO" id="GO:0008986">
    <property type="term" value="F:pyruvate, water dikinase activity"/>
    <property type="evidence" value="ECO:0007669"/>
    <property type="project" value="InterPro"/>
</dbReference>
<dbReference type="GO" id="GO:0005524">
    <property type="term" value="F:ATP binding"/>
    <property type="evidence" value="ECO:0007669"/>
    <property type="project" value="UniProtKB-KW"/>
</dbReference>
<sequence>MKKWESIAIDYYSPFWRNYNWVYAITLQPKLVDISQVYLGIKSDNQKMFYIDIPQTWEKANRQLARMIDKNIGVLENILNQTFKIGAVMNAYTLVLTEDNLSLYSSDKILTIYKKYFDYNALEYAWGVTLPILDFHTSHYVEDKLRSILGKWLKQEEAAKAFGVFTQPTEDSFALEQEKSLLKIYQHFSKHLLSRRTEVVLAELRKNHPQIYRRLKKHAQKYAWVFYVFSGPAMGERDFIETMKFYAKKKINPARQLKKLAKERLELLKKRKSYFAKLNLSEREKRFVEIASRFIYFKPRRKDWQSKSYYHLEFLQKEIGRRLGLSLAQVRSMTLEEVERGLSGKIINVDKINERMRFHIIVLVGKKVRIYQGKEAIKFDRQNIKKERIKRGALSEIFGQSACPGKVKGIVKIVNTIEDMKEMSDGDVLLSAATSPRIISAIRKAAAIVTDEGGLTCHAAIISREFNIPCVIGTGMATKVLKDGDRVEVDATKGIVKKI</sequence>
<dbReference type="InterPro" id="IPR036637">
    <property type="entry name" value="Phosphohistidine_dom_sf"/>
</dbReference>
<evidence type="ECO:0000313" key="5">
    <source>
        <dbReference type="EMBL" id="OGG14478.1"/>
    </source>
</evidence>
<feature type="domain" description="PEP-utilising enzyme mobile" evidence="4">
    <location>
        <begin position="424"/>
        <end position="494"/>
    </location>
</feature>
<evidence type="ECO:0000256" key="3">
    <source>
        <dbReference type="ARBA" id="ARBA00022840"/>
    </source>
</evidence>
<evidence type="ECO:0000313" key="6">
    <source>
        <dbReference type="Proteomes" id="UP000177383"/>
    </source>
</evidence>
<dbReference type="Pfam" id="PF00391">
    <property type="entry name" value="PEP-utilizers"/>
    <property type="match status" value="1"/>
</dbReference>
<dbReference type="PANTHER" id="PTHR43030">
    <property type="entry name" value="PHOSPHOENOLPYRUVATE SYNTHASE"/>
    <property type="match status" value="1"/>
</dbReference>
<protein>
    <recommendedName>
        <fullName evidence="4">PEP-utilising enzyme mobile domain-containing protein</fullName>
    </recommendedName>
</protein>
<keyword evidence="3" id="KW-0067">ATP-binding</keyword>
<proteinExistence type="inferred from homology"/>
<dbReference type="InterPro" id="IPR006319">
    <property type="entry name" value="PEP_synth"/>
</dbReference>
<gene>
    <name evidence="5" type="ORF">A2773_05995</name>
</gene>
<dbReference type="EMBL" id="MFJE01000016">
    <property type="protein sequence ID" value="OGG14478.1"/>
    <property type="molecule type" value="Genomic_DNA"/>
</dbReference>
<comment type="similarity">
    <text evidence="1">Belongs to the PEP-utilizing enzyme family.</text>
</comment>
<name>A0A1F5ZPV4_9BACT</name>
<dbReference type="InterPro" id="IPR008279">
    <property type="entry name" value="PEP-util_enz_mobile_dom"/>
</dbReference>
<dbReference type="PANTHER" id="PTHR43030:SF1">
    <property type="entry name" value="PHOSPHOENOLPYRUVATE SYNTHASE"/>
    <property type="match status" value="1"/>
</dbReference>